<gene>
    <name evidence="1" type="ORF">MM415B01944_0007</name>
</gene>
<protein>
    <submittedName>
        <fullName evidence="1">Uncharacterized protein</fullName>
    </submittedName>
</protein>
<sequence>MPYKCIGNKLMHKKGGVWSVKQTCKSSDNCKAAMRYLYSIDKSGPPKGGKK</sequence>
<organism evidence="1">
    <name type="scientific">viral metagenome</name>
    <dbReference type="NCBI Taxonomy" id="1070528"/>
    <lineage>
        <taxon>unclassified sequences</taxon>
        <taxon>metagenomes</taxon>
        <taxon>organismal metagenomes</taxon>
    </lineage>
</organism>
<name>A0A6M3IHQ3_9ZZZZ</name>
<proteinExistence type="predicted"/>
<evidence type="ECO:0000313" key="1">
    <source>
        <dbReference type="EMBL" id="QJA56002.1"/>
    </source>
</evidence>
<reference evidence="1" key="1">
    <citation type="submission" date="2020-03" db="EMBL/GenBank/DDBJ databases">
        <title>The deep terrestrial virosphere.</title>
        <authorList>
            <person name="Holmfeldt K."/>
            <person name="Nilsson E."/>
            <person name="Simone D."/>
            <person name="Lopez-Fernandez M."/>
            <person name="Wu X."/>
            <person name="de Brujin I."/>
            <person name="Lundin D."/>
            <person name="Andersson A."/>
            <person name="Bertilsson S."/>
            <person name="Dopson M."/>
        </authorList>
    </citation>
    <scope>NUCLEOTIDE SEQUENCE</scope>
    <source>
        <strain evidence="1">MM415B01944</strain>
    </source>
</reference>
<accession>A0A6M3IHQ3</accession>
<dbReference type="AlphaFoldDB" id="A0A6M3IHQ3"/>
<dbReference type="EMBL" id="MT141194">
    <property type="protein sequence ID" value="QJA56002.1"/>
    <property type="molecule type" value="Genomic_DNA"/>
</dbReference>